<dbReference type="GO" id="GO:0004107">
    <property type="term" value="F:chorismate synthase activity"/>
    <property type="evidence" value="ECO:0007669"/>
    <property type="project" value="UniProtKB-EC"/>
</dbReference>
<dbReference type="GO" id="GO:0009073">
    <property type="term" value="P:aromatic amino acid family biosynthetic process"/>
    <property type="evidence" value="ECO:0007669"/>
    <property type="project" value="UniProtKB-KW"/>
</dbReference>
<keyword evidence="4" id="KW-0028">Amino-acid biosynthesis</keyword>
<dbReference type="EMBL" id="UINC01002474">
    <property type="protein sequence ID" value="SUZ97072.1"/>
    <property type="molecule type" value="Genomic_DNA"/>
</dbReference>
<dbReference type="GO" id="GO:0005829">
    <property type="term" value="C:cytosol"/>
    <property type="evidence" value="ECO:0007669"/>
    <property type="project" value="TreeGrafter"/>
</dbReference>
<dbReference type="GO" id="GO:0010181">
    <property type="term" value="F:FMN binding"/>
    <property type="evidence" value="ECO:0007669"/>
    <property type="project" value="TreeGrafter"/>
</dbReference>
<dbReference type="UniPathway" id="UPA00053">
    <property type="reaction ID" value="UER00090"/>
</dbReference>
<dbReference type="Pfam" id="PF01264">
    <property type="entry name" value="Chorismate_synt"/>
    <property type="match status" value="1"/>
</dbReference>
<dbReference type="PIRSF" id="PIRSF001456">
    <property type="entry name" value="Chorismate_synth"/>
    <property type="match status" value="1"/>
</dbReference>
<dbReference type="AlphaFoldDB" id="A0A381RZ07"/>
<proteinExistence type="inferred from homology"/>
<dbReference type="EC" id="4.2.3.5" evidence="3"/>
<evidence type="ECO:0000256" key="6">
    <source>
        <dbReference type="ARBA" id="ARBA00023239"/>
    </source>
</evidence>
<dbReference type="PANTHER" id="PTHR21085">
    <property type="entry name" value="CHORISMATE SYNTHASE"/>
    <property type="match status" value="1"/>
</dbReference>
<sequence length="366" mass="39061">MSLGDRLRVTLFGESHGTCVGALIEGVPPGTQIDPETLARNLALRKPGRRSLSARTELDDCDILSGIYEGRATGWPILMIARNSDARSSDYEFLPDHPRPGHADMVESIRSDRANDPRGGGSQSARLTLGLVAAGSQVRGMLDAAGWTCHAHLHSVGAITSRPLFELDRSIPLVPDSDMERLNCRDPETASLISDYLDSVRKDQDSVGSVVELLIEGLPIGVGEPWFDGIEPALARGLMAIPGARAVEFSHGFESSRMRGSEHNDAWLPGVESPALEGSDTGDADGALGGRSTGAPIRVRVHFKPPSSIPREQFTLHLPSNETRALKVGGRHDPVIGPRAAPVVEAVAMLVVCDLGMMGGFLAIHD</sequence>
<keyword evidence="6" id="KW-0456">Lyase</keyword>
<name>A0A381RZ07_9ZZZZ</name>
<evidence type="ECO:0000256" key="4">
    <source>
        <dbReference type="ARBA" id="ARBA00022605"/>
    </source>
</evidence>
<dbReference type="SUPFAM" id="SSF103263">
    <property type="entry name" value="Chorismate synthase, AroC"/>
    <property type="match status" value="1"/>
</dbReference>
<accession>A0A381RZ07</accession>
<keyword evidence="5" id="KW-0057">Aromatic amino acid biosynthesis</keyword>
<dbReference type="NCBIfam" id="TIGR00033">
    <property type="entry name" value="aroC"/>
    <property type="match status" value="1"/>
</dbReference>
<evidence type="ECO:0000256" key="7">
    <source>
        <dbReference type="SAM" id="MobiDB-lite"/>
    </source>
</evidence>
<dbReference type="InterPro" id="IPR020541">
    <property type="entry name" value="Chorismate_synthase_CS"/>
</dbReference>
<dbReference type="GO" id="GO:0009423">
    <property type="term" value="P:chorismate biosynthetic process"/>
    <property type="evidence" value="ECO:0007669"/>
    <property type="project" value="UniProtKB-UniPathway"/>
</dbReference>
<dbReference type="InterPro" id="IPR000453">
    <property type="entry name" value="Chorismate_synth"/>
</dbReference>
<comment type="pathway">
    <text evidence="1">Metabolic intermediate biosynthesis; chorismate biosynthesis; chorismate from D-erythrose 4-phosphate and phosphoenolpyruvate: step 7/7.</text>
</comment>
<dbReference type="PANTHER" id="PTHR21085:SF0">
    <property type="entry name" value="CHORISMATE SYNTHASE"/>
    <property type="match status" value="1"/>
</dbReference>
<dbReference type="PROSITE" id="PS00787">
    <property type="entry name" value="CHORISMATE_SYNTHASE_1"/>
    <property type="match status" value="1"/>
</dbReference>
<organism evidence="8">
    <name type="scientific">marine metagenome</name>
    <dbReference type="NCBI Taxonomy" id="408172"/>
    <lineage>
        <taxon>unclassified sequences</taxon>
        <taxon>metagenomes</taxon>
        <taxon>ecological metagenomes</taxon>
    </lineage>
</organism>
<evidence type="ECO:0000313" key="8">
    <source>
        <dbReference type="EMBL" id="SUZ97072.1"/>
    </source>
</evidence>
<evidence type="ECO:0000256" key="3">
    <source>
        <dbReference type="ARBA" id="ARBA00013036"/>
    </source>
</evidence>
<dbReference type="Gene3D" id="3.60.150.10">
    <property type="entry name" value="Chorismate synthase AroC"/>
    <property type="match status" value="1"/>
</dbReference>
<protein>
    <recommendedName>
        <fullName evidence="3">chorismate synthase</fullName>
        <ecNumber evidence="3">4.2.3.5</ecNumber>
    </recommendedName>
</protein>
<dbReference type="InterPro" id="IPR035904">
    <property type="entry name" value="Chorismate_synth_AroC_sf"/>
</dbReference>
<evidence type="ECO:0000256" key="1">
    <source>
        <dbReference type="ARBA" id="ARBA00005044"/>
    </source>
</evidence>
<dbReference type="GO" id="GO:0008652">
    <property type="term" value="P:amino acid biosynthetic process"/>
    <property type="evidence" value="ECO:0007669"/>
    <property type="project" value="UniProtKB-KW"/>
</dbReference>
<evidence type="ECO:0000256" key="2">
    <source>
        <dbReference type="ARBA" id="ARBA00008014"/>
    </source>
</evidence>
<reference evidence="8" key="1">
    <citation type="submission" date="2018-05" db="EMBL/GenBank/DDBJ databases">
        <authorList>
            <person name="Lanie J.A."/>
            <person name="Ng W.-L."/>
            <person name="Kazmierczak K.M."/>
            <person name="Andrzejewski T.M."/>
            <person name="Davidsen T.M."/>
            <person name="Wayne K.J."/>
            <person name="Tettelin H."/>
            <person name="Glass J.I."/>
            <person name="Rusch D."/>
            <person name="Podicherti R."/>
            <person name="Tsui H.-C.T."/>
            <person name="Winkler M.E."/>
        </authorList>
    </citation>
    <scope>NUCLEOTIDE SEQUENCE</scope>
</reference>
<feature type="region of interest" description="Disordered" evidence="7">
    <location>
        <begin position="272"/>
        <end position="291"/>
    </location>
</feature>
<comment type="similarity">
    <text evidence="2">Belongs to the chorismate synthase family.</text>
</comment>
<evidence type="ECO:0000256" key="5">
    <source>
        <dbReference type="ARBA" id="ARBA00023141"/>
    </source>
</evidence>
<dbReference type="CDD" id="cd07304">
    <property type="entry name" value="Chorismate_synthase"/>
    <property type="match status" value="1"/>
</dbReference>
<gene>
    <name evidence="8" type="ORF">METZ01_LOCUS49926</name>
</gene>
<dbReference type="PROSITE" id="PS00789">
    <property type="entry name" value="CHORISMATE_SYNTHASE_3"/>
    <property type="match status" value="1"/>
</dbReference>